<dbReference type="GeneID" id="83621800"/>
<evidence type="ECO:0000313" key="6">
    <source>
        <dbReference type="Proteomes" id="UP001163947"/>
    </source>
</evidence>
<evidence type="ECO:0000259" key="1">
    <source>
        <dbReference type="Pfam" id="PF13622"/>
    </source>
</evidence>
<evidence type="ECO:0000313" key="4">
    <source>
        <dbReference type="EMBL" id="UYF91885.1"/>
    </source>
</evidence>
<dbReference type="EMBL" id="BLAH01000135">
    <property type="protein sequence ID" value="GES39880.1"/>
    <property type="molecule type" value="Genomic_DNA"/>
</dbReference>
<evidence type="ECO:0000259" key="2">
    <source>
        <dbReference type="Pfam" id="PF20789"/>
    </source>
</evidence>
<dbReference type="InterPro" id="IPR042171">
    <property type="entry name" value="Acyl-CoA_hotdog"/>
</dbReference>
<reference evidence="3" key="2">
    <citation type="submission" date="2019-10" db="EMBL/GenBank/DDBJ databases">
        <title>Draft genome sequence of Rhodococcus aetherivorans JCM 14343.</title>
        <authorList>
            <person name="Inoue D."/>
            <person name="Nakazawa M."/>
            <person name="Yamamoto N."/>
            <person name="Sei K."/>
            <person name="Ike M."/>
        </authorList>
    </citation>
    <scope>NUCLEOTIDE SEQUENCE</scope>
    <source>
        <strain evidence="3">JCM 14343</strain>
    </source>
</reference>
<keyword evidence="5" id="KW-1185">Reference proteome</keyword>
<sequence length="273" mass="29023">MSDAAYFVPIDGGPGDGGTAVERFRPTAHTVSTWAPTMQHGAPPSALLARALERCGRRPDARLTRICVELLGPVPLTEIEVRTRIDRPGRKVELVVAELWAAGPDGTPRAVARGTAWRMQTADLPEVAHAADAPLPPPAQGVVEHPGSAFWQTGFVRTLDWRTITPIGAPGPSAAWLRTDLALVEGEAPTPVERLFTVADVANGVGSKLDPAVWTFLNTDLTVHLFREPVGEWVGISAETSTGPDGVGMTAGVLYDEDGAVGRIAQTVQVRPR</sequence>
<feature type="domain" description="Acyl-CoA thioesterase-like C-terminal" evidence="2">
    <location>
        <begin position="143"/>
        <end position="269"/>
    </location>
</feature>
<dbReference type="AlphaFoldDB" id="A0A059MQ42"/>
<accession>N1LZ24</accession>
<reference evidence="4" key="3">
    <citation type="submission" date="2022-09" db="EMBL/GenBank/DDBJ databases">
        <title>The genome sequence of Rhodococcus aetherivorans N1.</title>
        <authorList>
            <person name="Jiang W."/>
        </authorList>
    </citation>
    <scope>NUCLEOTIDE SEQUENCE</scope>
    <source>
        <strain evidence="4">N1</strain>
    </source>
</reference>
<dbReference type="Pfam" id="PF13622">
    <property type="entry name" value="4HBT_3"/>
    <property type="match status" value="1"/>
</dbReference>
<dbReference type="EMBL" id="CP106982">
    <property type="protein sequence ID" value="UYF91885.1"/>
    <property type="molecule type" value="Genomic_DNA"/>
</dbReference>
<gene>
    <name evidence="4" type="ORF">OCS65_15245</name>
    <name evidence="3" type="ORF">RAJCM14343_5158</name>
</gene>
<dbReference type="InterPro" id="IPR049450">
    <property type="entry name" value="ACOT8-like_C"/>
</dbReference>
<name>A0A059MQ42_9NOCA</name>
<feature type="domain" description="Acyl-CoA thioesterase-like N-terminal HotDog" evidence="1">
    <location>
        <begin position="32"/>
        <end position="119"/>
    </location>
</feature>
<dbReference type="Proteomes" id="UP001163947">
    <property type="component" value="Chromosome"/>
</dbReference>
<dbReference type="Gene3D" id="2.40.160.210">
    <property type="entry name" value="Acyl-CoA thioesterase, double hotdog domain"/>
    <property type="match status" value="1"/>
</dbReference>
<dbReference type="RefSeq" id="WP_006931174.1">
    <property type="nucleotide sequence ID" value="NZ_BAAAYP010000011.1"/>
</dbReference>
<reference evidence="3 5" key="1">
    <citation type="journal article" date="2018" name="Biodegradation">
        <title>1,4-Dioxane degradation characteristics of Rhodococcus aetherivorans JCM 14343.</title>
        <authorList>
            <person name="Inoue D."/>
            <person name="Tsunoda T."/>
            <person name="Yamamoto N."/>
            <person name="Ike M."/>
            <person name="Sei K."/>
        </authorList>
    </citation>
    <scope>NUCLEOTIDE SEQUENCE [LARGE SCALE GENOMIC DNA]</scope>
    <source>
        <strain evidence="3 5">JCM 14343</strain>
    </source>
</reference>
<dbReference type="InterPro" id="IPR049449">
    <property type="entry name" value="TesB_ACOT8-like_N"/>
</dbReference>
<organism evidence="4 6">
    <name type="scientific">Rhodococcus aetherivorans</name>
    <dbReference type="NCBI Taxonomy" id="191292"/>
    <lineage>
        <taxon>Bacteria</taxon>
        <taxon>Bacillati</taxon>
        <taxon>Actinomycetota</taxon>
        <taxon>Actinomycetes</taxon>
        <taxon>Mycobacteriales</taxon>
        <taxon>Nocardiaceae</taxon>
        <taxon>Rhodococcus</taxon>
    </lineage>
</organism>
<protein>
    <submittedName>
        <fullName evidence="3">TesB-like acyl-CoA thioesterase 5</fullName>
    </submittedName>
    <submittedName>
        <fullName evidence="4">Thioesterase family protein</fullName>
    </submittedName>
</protein>
<evidence type="ECO:0000313" key="3">
    <source>
        <dbReference type="EMBL" id="GES39880.1"/>
    </source>
</evidence>
<dbReference type="Pfam" id="PF20789">
    <property type="entry name" value="4HBT_3C"/>
    <property type="match status" value="1"/>
</dbReference>
<dbReference type="SUPFAM" id="SSF54637">
    <property type="entry name" value="Thioesterase/thiol ester dehydrase-isomerase"/>
    <property type="match status" value="1"/>
</dbReference>
<dbReference type="InterPro" id="IPR029069">
    <property type="entry name" value="HotDog_dom_sf"/>
</dbReference>
<evidence type="ECO:0000313" key="5">
    <source>
        <dbReference type="Proteomes" id="UP000325466"/>
    </source>
</evidence>
<accession>A0A059MQ42</accession>
<proteinExistence type="predicted"/>
<dbReference type="Proteomes" id="UP000325466">
    <property type="component" value="Unassembled WGS sequence"/>
</dbReference>